<name>A0A0L0S3Q8_ALLM3</name>
<reference evidence="2" key="2">
    <citation type="submission" date="2009-11" db="EMBL/GenBank/DDBJ databases">
        <title>The Genome Sequence of Allomyces macrogynus strain ATCC 38327.</title>
        <authorList>
            <consortium name="The Broad Institute Genome Sequencing Platform"/>
            <person name="Russ C."/>
            <person name="Cuomo C."/>
            <person name="Shea T."/>
            <person name="Young S.K."/>
            <person name="Zeng Q."/>
            <person name="Koehrsen M."/>
            <person name="Haas B."/>
            <person name="Borodovsky M."/>
            <person name="Guigo R."/>
            <person name="Alvarado L."/>
            <person name="Berlin A."/>
            <person name="Borenstein D."/>
            <person name="Chen Z."/>
            <person name="Engels R."/>
            <person name="Freedman E."/>
            <person name="Gellesch M."/>
            <person name="Goldberg J."/>
            <person name="Griggs A."/>
            <person name="Gujja S."/>
            <person name="Heiman D."/>
            <person name="Hepburn T."/>
            <person name="Howarth C."/>
            <person name="Jen D."/>
            <person name="Larson L."/>
            <person name="Lewis B."/>
            <person name="Mehta T."/>
            <person name="Park D."/>
            <person name="Pearson M."/>
            <person name="Roberts A."/>
            <person name="Saif S."/>
            <person name="Shenoy N."/>
            <person name="Sisk P."/>
            <person name="Stolte C."/>
            <person name="Sykes S."/>
            <person name="Walk T."/>
            <person name="White J."/>
            <person name="Yandava C."/>
            <person name="Burger G."/>
            <person name="Gray M.W."/>
            <person name="Holland P.W.H."/>
            <person name="King N."/>
            <person name="Lang F.B.F."/>
            <person name="Roger A.J."/>
            <person name="Ruiz-Trillo I."/>
            <person name="Lander E."/>
            <person name="Nusbaum C."/>
        </authorList>
    </citation>
    <scope>NUCLEOTIDE SEQUENCE [LARGE SCALE GENOMIC DNA]</scope>
    <source>
        <strain evidence="2">ATCC 38327</strain>
    </source>
</reference>
<evidence type="ECO:0000313" key="1">
    <source>
        <dbReference type="EMBL" id="KNE57030.1"/>
    </source>
</evidence>
<accession>A0A0L0S3Q8</accession>
<evidence type="ECO:0000313" key="2">
    <source>
        <dbReference type="Proteomes" id="UP000054350"/>
    </source>
</evidence>
<dbReference type="PANTHER" id="PTHR12840">
    <property type="entry name" value="NADH-UBIQUINONE OXIDOREDUCTASE ASHI SUBUNIT"/>
    <property type="match status" value="1"/>
</dbReference>
<dbReference type="InterPro" id="IPR008699">
    <property type="entry name" value="NDUFB8"/>
</dbReference>
<dbReference type="VEuPathDB" id="FungiDB:AMAG_02789"/>
<evidence type="ECO:0008006" key="3">
    <source>
        <dbReference type="Google" id="ProtNLM"/>
    </source>
</evidence>
<dbReference type="PANTHER" id="PTHR12840:SF1">
    <property type="entry name" value="NADH DEHYDROGENASE [UBIQUINONE] 1 BETA SUBCOMPLEX SUBUNIT 8, MITOCHONDRIAL"/>
    <property type="match status" value="1"/>
</dbReference>
<keyword evidence="2" id="KW-1185">Reference proteome</keyword>
<gene>
    <name evidence="1" type="ORF">AMAG_02789</name>
</gene>
<dbReference type="EMBL" id="GG745331">
    <property type="protein sequence ID" value="KNE57030.1"/>
    <property type="molecule type" value="Genomic_DNA"/>
</dbReference>
<dbReference type="Pfam" id="PF05821">
    <property type="entry name" value="NDUF_B8"/>
    <property type="match status" value="1"/>
</dbReference>
<dbReference type="GO" id="GO:0005739">
    <property type="term" value="C:mitochondrion"/>
    <property type="evidence" value="ECO:0007669"/>
    <property type="project" value="InterPro"/>
</dbReference>
<reference evidence="1 2" key="1">
    <citation type="submission" date="2009-11" db="EMBL/GenBank/DDBJ databases">
        <title>Annotation of Allomyces macrogynus ATCC 38327.</title>
        <authorList>
            <consortium name="The Broad Institute Genome Sequencing Platform"/>
            <person name="Russ C."/>
            <person name="Cuomo C."/>
            <person name="Burger G."/>
            <person name="Gray M.W."/>
            <person name="Holland P.W.H."/>
            <person name="King N."/>
            <person name="Lang F.B.F."/>
            <person name="Roger A.J."/>
            <person name="Ruiz-Trillo I."/>
            <person name="Young S.K."/>
            <person name="Zeng Q."/>
            <person name="Gargeya S."/>
            <person name="Fitzgerald M."/>
            <person name="Haas B."/>
            <person name="Abouelleil A."/>
            <person name="Alvarado L."/>
            <person name="Arachchi H.M."/>
            <person name="Berlin A."/>
            <person name="Chapman S.B."/>
            <person name="Gearin G."/>
            <person name="Goldberg J."/>
            <person name="Griggs A."/>
            <person name="Gujja S."/>
            <person name="Hansen M."/>
            <person name="Heiman D."/>
            <person name="Howarth C."/>
            <person name="Larimer J."/>
            <person name="Lui A."/>
            <person name="MacDonald P.J.P."/>
            <person name="McCowen C."/>
            <person name="Montmayeur A."/>
            <person name="Murphy C."/>
            <person name="Neiman D."/>
            <person name="Pearson M."/>
            <person name="Priest M."/>
            <person name="Roberts A."/>
            <person name="Saif S."/>
            <person name="Shea T."/>
            <person name="Sisk P."/>
            <person name="Stolte C."/>
            <person name="Sykes S."/>
            <person name="Wortman J."/>
            <person name="Nusbaum C."/>
            <person name="Birren B."/>
        </authorList>
    </citation>
    <scope>NUCLEOTIDE SEQUENCE [LARGE SCALE GENOMIC DNA]</scope>
    <source>
        <strain evidence="1 2">ATCC 38327</strain>
    </source>
</reference>
<dbReference type="AlphaFoldDB" id="A0A0L0S3Q8"/>
<dbReference type="Proteomes" id="UP000054350">
    <property type="component" value="Unassembled WGS sequence"/>
</dbReference>
<dbReference type="OrthoDB" id="2014058at2759"/>
<organism evidence="1 2">
    <name type="scientific">Allomyces macrogynus (strain ATCC 38327)</name>
    <name type="common">Allomyces javanicus var. macrogynus</name>
    <dbReference type="NCBI Taxonomy" id="578462"/>
    <lineage>
        <taxon>Eukaryota</taxon>
        <taxon>Fungi</taxon>
        <taxon>Fungi incertae sedis</taxon>
        <taxon>Blastocladiomycota</taxon>
        <taxon>Blastocladiomycetes</taxon>
        <taxon>Blastocladiales</taxon>
        <taxon>Blastocladiaceae</taxon>
        <taxon>Allomyces</taxon>
    </lineage>
</organism>
<proteinExistence type="predicted"/>
<sequence length="168" mass="18552">MSALTRVAATRAAAASALLRPAGARLASYKVQPIDQSTIPKERFYDEKDPQYYGSYQQGPDPTFGDYPLLKWEGAQQRSPYGVYDDPVERRNLGDVLHRDYDMLSAFAPDVIEGPAWKAVLTIACFFTAGFTLFQAAKVVQKSRPNPAASGNYSLPGFEGNKEFADME</sequence>
<protein>
    <recommendedName>
        <fullName evidence="3">NADH:ubiquinone oxidoreductase 20.1kD subunit</fullName>
    </recommendedName>
</protein>